<dbReference type="Pfam" id="PF00106">
    <property type="entry name" value="adh_short"/>
    <property type="match status" value="1"/>
</dbReference>
<dbReference type="GO" id="GO:0016491">
    <property type="term" value="F:oxidoreductase activity"/>
    <property type="evidence" value="ECO:0007669"/>
    <property type="project" value="UniProtKB-KW"/>
</dbReference>
<protein>
    <submittedName>
        <fullName evidence="2">Short-chain dehydrogenase/reductase SDR</fullName>
    </submittedName>
</protein>
<comment type="caution">
    <text evidence="2">The sequence shown here is derived from an EMBL/GenBank/DDBJ whole genome shotgun (WGS) entry which is preliminary data.</text>
</comment>
<evidence type="ECO:0000313" key="3">
    <source>
        <dbReference type="Proteomes" id="UP000011566"/>
    </source>
</evidence>
<gene>
    <name evidence="2" type="ORF">C447_07168</name>
</gene>
<dbReference type="PANTHER" id="PTHR43157">
    <property type="entry name" value="PHOSPHATIDYLINOSITOL-GLYCAN BIOSYNTHESIS CLASS F PROTEIN-RELATED"/>
    <property type="match status" value="1"/>
</dbReference>
<dbReference type="InterPro" id="IPR036291">
    <property type="entry name" value="NAD(P)-bd_dom_sf"/>
</dbReference>
<dbReference type="SUPFAM" id="SSF51735">
    <property type="entry name" value="NAD(P)-binding Rossmann-fold domains"/>
    <property type="match status" value="1"/>
</dbReference>
<reference evidence="2 3" key="1">
    <citation type="journal article" date="2014" name="PLoS Genet.">
        <title>Phylogenetically driven sequencing of extremely halophilic archaea reveals strategies for static and dynamic osmo-response.</title>
        <authorList>
            <person name="Becker E.A."/>
            <person name="Seitzer P.M."/>
            <person name="Tritt A."/>
            <person name="Larsen D."/>
            <person name="Krusor M."/>
            <person name="Yao A.I."/>
            <person name="Wu D."/>
            <person name="Madern D."/>
            <person name="Eisen J.A."/>
            <person name="Darling A.E."/>
            <person name="Facciotti M.T."/>
        </authorList>
    </citation>
    <scope>NUCLEOTIDE SEQUENCE [LARGE SCALE GENOMIC DNA]</scope>
    <source>
        <strain evidence="2 3">100A6</strain>
    </source>
</reference>
<dbReference type="Gene3D" id="3.40.50.720">
    <property type="entry name" value="NAD(P)-binding Rossmann-like Domain"/>
    <property type="match status" value="1"/>
</dbReference>
<dbReference type="InterPro" id="IPR002347">
    <property type="entry name" value="SDR_fam"/>
</dbReference>
<dbReference type="PATRIC" id="fig|1132509.6.peg.1624"/>
<accession>M0M1I1</accession>
<name>M0M1I1_9EURY</name>
<dbReference type="AlphaFoldDB" id="M0M1I1"/>
<sequence length="287" mass="30628">MDTNPERVALVTGATSGIGRAAARRLGSIGWTVAVTGRDAERGRRTVEEVEETGGEATFLRADLADVETVAALADAVRERYDRLDVLVNNAACSPGERRLTDDGHERSFAVNHLAPYRLTHDLLPLLAASGPARVVTTASTLHRRGELDFDDLRLDSGYDPLDAYARSKLANVLFATELAARLGKGVTASVVHPGFVPGSGLYRDASLSVRTGTRLAARLPGVGTSVEDGAEGLVYAAVAPAAATRSGAYYEGTRPTEPDPRAHDERLRERLWTQSAAMVGVDPDWP</sequence>
<dbReference type="Proteomes" id="UP000011566">
    <property type="component" value="Unassembled WGS sequence"/>
</dbReference>
<evidence type="ECO:0000313" key="2">
    <source>
        <dbReference type="EMBL" id="EMA39278.1"/>
    </source>
</evidence>
<keyword evidence="3" id="KW-1185">Reference proteome</keyword>
<dbReference type="RefSeq" id="WP_007692341.1">
    <property type="nucleotide sequence ID" value="NZ_AJRK01000094.1"/>
</dbReference>
<dbReference type="PRINTS" id="PR00081">
    <property type="entry name" value="GDHRDH"/>
</dbReference>
<proteinExistence type="predicted"/>
<keyword evidence="1" id="KW-0560">Oxidoreductase</keyword>
<dbReference type="PANTHER" id="PTHR43157:SF31">
    <property type="entry name" value="PHOSPHATIDYLINOSITOL-GLYCAN BIOSYNTHESIS CLASS F PROTEIN"/>
    <property type="match status" value="1"/>
</dbReference>
<dbReference type="eggNOG" id="arCOG01264">
    <property type="taxonomic scope" value="Archaea"/>
</dbReference>
<dbReference type="OrthoDB" id="10454at2157"/>
<organism evidence="2 3">
    <name type="scientific">Halococcus hamelinensis 100A6</name>
    <dbReference type="NCBI Taxonomy" id="1132509"/>
    <lineage>
        <taxon>Archaea</taxon>
        <taxon>Methanobacteriati</taxon>
        <taxon>Methanobacteriota</taxon>
        <taxon>Stenosarchaea group</taxon>
        <taxon>Halobacteria</taxon>
        <taxon>Halobacteriales</taxon>
        <taxon>Halococcaceae</taxon>
        <taxon>Halococcus</taxon>
    </lineage>
</organism>
<dbReference type="EMBL" id="AOMB01000020">
    <property type="protein sequence ID" value="EMA39278.1"/>
    <property type="molecule type" value="Genomic_DNA"/>
</dbReference>
<evidence type="ECO:0000256" key="1">
    <source>
        <dbReference type="ARBA" id="ARBA00023002"/>
    </source>
</evidence>